<evidence type="ECO:0000256" key="11">
    <source>
        <dbReference type="ARBA" id="ARBA00048157"/>
    </source>
</evidence>
<keyword evidence="3" id="KW-0963">Cytoplasm</keyword>
<name>A0A8J6BZ63_9EUKA</name>
<evidence type="ECO:0000256" key="5">
    <source>
        <dbReference type="ARBA" id="ARBA00022801"/>
    </source>
</evidence>
<protein>
    <recommendedName>
        <fullName evidence="10">signal-recognition-particle GTPase</fullName>
        <ecNumber evidence="10">3.6.5.4</ecNumber>
    </recommendedName>
</protein>
<dbReference type="Pfam" id="PF02881">
    <property type="entry name" value="SRP54_N"/>
    <property type="match status" value="1"/>
</dbReference>
<dbReference type="EMBL" id="JAHDYR010000012">
    <property type="protein sequence ID" value="KAG9395226.1"/>
    <property type="molecule type" value="Genomic_DNA"/>
</dbReference>
<evidence type="ECO:0000256" key="7">
    <source>
        <dbReference type="ARBA" id="ARBA00023134"/>
    </source>
</evidence>
<organism evidence="13 14">
    <name type="scientific">Carpediemonas membranifera</name>
    <dbReference type="NCBI Taxonomy" id="201153"/>
    <lineage>
        <taxon>Eukaryota</taxon>
        <taxon>Metamonada</taxon>
        <taxon>Carpediemonas-like organisms</taxon>
        <taxon>Carpediemonas</taxon>
    </lineage>
</organism>
<keyword evidence="6" id="KW-0694">RNA-binding</keyword>
<dbReference type="SUPFAM" id="SSF47446">
    <property type="entry name" value="Signal peptide-binding domain"/>
    <property type="match status" value="1"/>
</dbReference>
<dbReference type="InterPro" id="IPR036225">
    <property type="entry name" value="SRP/SRP_N"/>
</dbReference>
<keyword evidence="9" id="KW-0687">Ribonucleoprotein</keyword>
<dbReference type="GO" id="GO:0005829">
    <property type="term" value="C:cytosol"/>
    <property type="evidence" value="ECO:0007669"/>
    <property type="project" value="TreeGrafter"/>
</dbReference>
<sequence length="534" mass="57118">MVLAALGQQVGAALKKIVDSNSVTAEVLDEVIKDLSKALIIADVPIAVVNKFRDRVRKRVNLKEIAPSVDVRVMIQQAVFEELVAMMTPTVDGEKVPTFKPKRNKFNVIMMVGLQGSGKTTTCGKIARHYKKKGFRVALIGADTFRAGARDQLAQLASTVPAPCFTSDVDDPAQVAREGVARFREAGYEVVIVDTSGRTQQDEALMAEMAAVKEAANPDHIMFIMDGTNSGKIIALQSEQFHSIVGVGSHVITKLDSDDTKGGGALTSVVSTGAPIAFIGVGETMNDMQEFNPESFVSRMLGMGDIGGLINKMKNAGLDSEKSVEVVTHMLKGETSFRDIQEQLRMMDSMLDGGSITDFLKHLPGMGGLGQLDLDGQDGMGRLRKVQYVFDSMTPGELDSAKINDESRLRRIAMGSGVPLEEIKLLFAQLKKMANLFSMMGKGLGKGGLNPGKLGNMNPRDMEKMMSSMMGGLGRGGGAMGAQMQQMMRQMGGPAGMANMERMMSQMGGMGGMPGMGGMDMGAMMKMAKGMGLG</sequence>
<dbReference type="GO" id="GO:0008312">
    <property type="term" value="F:7S RNA binding"/>
    <property type="evidence" value="ECO:0007669"/>
    <property type="project" value="InterPro"/>
</dbReference>
<dbReference type="GO" id="GO:0006616">
    <property type="term" value="P:SRP-dependent cotranslational protein targeting to membrane, translocation"/>
    <property type="evidence" value="ECO:0007669"/>
    <property type="project" value="TreeGrafter"/>
</dbReference>
<evidence type="ECO:0000259" key="12">
    <source>
        <dbReference type="PROSITE" id="PS00300"/>
    </source>
</evidence>
<dbReference type="InterPro" id="IPR027417">
    <property type="entry name" value="P-loop_NTPase"/>
</dbReference>
<evidence type="ECO:0000256" key="1">
    <source>
        <dbReference type="ARBA" id="ARBA00004496"/>
    </source>
</evidence>
<comment type="catalytic activity">
    <reaction evidence="11">
        <text>GTP + H2O = GDP + phosphate + H(+)</text>
        <dbReference type="Rhea" id="RHEA:19669"/>
        <dbReference type="ChEBI" id="CHEBI:15377"/>
        <dbReference type="ChEBI" id="CHEBI:15378"/>
        <dbReference type="ChEBI" id="CHEBI:37565"/>
        <dbReference type="ChEBI" id="CHEBI:43474"/>
        <dbReference type="ChEBI" id="CHEBI:58189"/>
        <dbReference type="EC" id="3.6.5.4"/>
    </reaction>
    <physiologicalReaction direction="left-to-right" evidence="11">
        <dbReference type="Rhea" id="RHEA:19670"/>
    </physiologicalReaction>
</comment>
<evidence type="ECO:0000256" key="8">
    <source>
        <dbReference type="ARBA" id="ARBA00023135"/>
    </source>
</evidence>
<evidence type="ECO:0000256" key="3">
    <source>
        <dbReference type="ARBA" id="ARBA00022490"/>
    </source>
</evidence>
<accession>A0A8J6BZ63</accession>
<keyword evidence="7" id="KW-0342">GTP-binding</keyword>
<evidence type="ECO:0000313" key="13">
    <source>
        <dbReference type="EMBL" id="KAG9395226.1"/>
    </source>
</evidence>
<dbReference type="Gene3D" id="3.40.50.300">
    <property type="entry name" value="P-loop containing nucleotide triphosphate hydrolases"/>
    <property type="match status" value="1"/>
</dbReference>
<dbReference type="OrthoDB" id="10250817at2759"/>
<keyword evidence="4" id="KW-0547">Nucleotide-binding</keyword>
<dbReference type="Pfam" id="PF02978">
    <property type="entry name" value="SRP_SPB"/>
    <property type="match status" value="1"/>
</dbReference>
<dbReference type="PROSITE" id="PS00300">
    <property type="entry name" value="SRP54"/>
    <property type="match status" value="1"/>
</dbReference>
<dbReference type="Gene3D" id="1.20.120.140">
    <property type="entry name" value="Signal recognition particle SRP54, nucleotide-binding domain"/>
    <property type="match status" value="1"/>
</dbReference>
<dbReference type="SMART" id="SM00382">
    <property type="entry name" value="AAA"/>
    <property type="match status" value="1"/>
</dbReference>
<dbReference type="GO" id="GO:0030942">
    <property type="term" value="F:endoplasmic reticulum signal peptide binding"/>
    <property type="evidence" value="ECO:0007669"/>
    <property type="project" value="TreeGrafter"/>
</dbReference>
<comment type="caution">
    <text evidence="13">The sequence shown here is derived from an EMBL/GenBank/DDBJ whole genome shotgun (WGS) entry which is preliminary data.</text>
</comment>
<keyword evidence="8" id="KW-0733">Signal recognition particle</keyword>
<dbReference type="Pfam" id="PF00448">
    <property type="entry name" value="SRP54"/>
    <property type="match status" value="1"/>
</dbReference>
<dbReference type="InterPro" id="IPR003593">
    <property type="entry name" value="AAA+_ATPase"/>
</dbReference>
<dbReference type="InterPro" id="IPR036891">
    <property type="entry name" value="Signal_recog_part_SRP54_M_sf"/>
</dbReference>
<evidence type="ECO:0000313" key="14">
    <source>
        <dbReference type="Proteomes" id="UP000717585"/>
    </source>
</evidence>
<evidence type="ECO:0000256" key="2">
    <source>
        <dbReference type="ARBA" id="ARBA00005450"/>
    </source>
</evidence>
<dbReference type="SMART" id="SM00962">
    <property type="entry name" value="SRP54"/>
    <property type="match status" value="1"/>
</dbReference>
<proteinExistence type="inferred from homology"/>
<evidence type="ECO:0000256" key="10">
    <source>
        <dbReference type="ARBA" id="ARBA00035672"/>
    </source>
</evidence>
<dbReference type="InterPro" id="IPR013822">
    <property type="entry name" value="Signal_recog_particl_SRP54_hlx"/>
</dbReference>
<reference evidence="13" key="1">
    <citation type="submission" date="2021-05" db="EMBL/GenBank/DDBJ databases">
        <title>A free-living protist that lacks canonical eukaryotic 1 DNA replication and segregation systems.</title>
        <authorList>
            <person name="Salas-Leiva D.E."/>
            <person name="Tromer E.C."/>
            <person name="Curtis B.A."/>
            <person name="Jerlstrom-Hultqvist J."/>
            <person name="Kolisko M."/>
            <person name="Yi Z."/>
            <person name="Salas-Leiva J.S."/>
            <person name="Gallot-Lavallee L."/>
            <person name="Kops G.J.P.L."/>
            <person name="Archibald J.M."/>
            <person name="Simpson A.G.B."/>
            <person name="Roger A.J."/>
        </authorList>
    </citation>
    <scope>NUCLEOTIDE SEQUENCE</scope>
    <source>
        <strain evidence="13">BICM</strain>
    </source>
</reference>
<dbReference type="GO" id="GO:0003924">
    <property type="term" value="F:GTPase activity"/>
    <property type="evidence" value="ECO:0007669"/>
    <property type="project" value="InterPro"/>
</dbReference>
<keyword evidence="14" id="KW-1185">Reference proteome</keyword>
<feature type="domain" description="SRP54-type proteins GTP-binding" evidence="12">
    <location>
        <begin position="275"/>
        <end position="288"/>
    </location>
</feature>
<dbReference type="InterPro" id="IPR022941">
    <property type="entry name" value="SRP54"/>
</dbReference>
<dbReference type="SUPFAM" id="SSF47364">
    <property type="entry name" value="Domain of the SRP/SRP receptor G-proteins"/>
    <property type="match status" value="1"/>
</dbReference>
<comment type="subcellular location">
    <subcellularLocation>
        <location evidence="1">Cytoplasm</location>
    </subcellularLocation>
</comment>
<evidence type="ECO:0000256" key="4">
    <source>
        <dbReference type="ARBA" id="ARBA00022741"/>
    </source>
</evidence>
<dbReference type="PANTHER" id="PTHR11564:SF5">
    <property type="entry name" value="SIGNAL RECOGNITION PARTICLE SUBUNIT SRP54"/>
    <property type="match status" value="1"/>
</dbReference>
<dbReference type="EC" id="3.6.5.4" evidence="10"/>
<dbReference type="AlphaFoldDB" id="A0A8J6BZ63"/>
<gene>
    <name evidence="13" type="ORF">J8273_0446</name>
</gene>
<dbReference type="SUPFAM" id="SSF52540">
    <property type="entry name" value="P-loop containing nucleoside triphosphate hydrolases"/>
    <property type="match status" value="1"/>
</dbReference>
<dbReference type="GO" id="GO:0005525">
    <property type="term" value="F:GTP binding"/>
    <property type="evidence" value="ECO:0007669"/>
    <property type="project" value="UniProtKB-KW"/>
</dbReference>
<evidence type="ECO:0000256" key="6">
    <source>
        <dbReference type="ARBA" id="ARBA00022884"/>
    </source>
</evidence>
<comment type="similarity">
    <text evidence="2">Belongs to the GTP-binding SRP family. SRP54 subfamily.</text>
</comment>
<keyword evidence="5" id="KW-0378">Hydrolase</keyword>
<dbReference type="GO" id="GO:0005786">
    <property type="term" value="C:signal recognition particle, endoplasmic reticulum targeting"/>
    <property type="evidence" value="ECO:0007669"/>
    <property type="project" value="UniProtKB-KW"/>
</dbReference>
<dbReference type="CDD" id="cd17875">
    <property type="entry name" value="SRP54_G"/>
    <property type="match status" value="1"/>
</dbReference>
<dbReference type="InterPro" id="IPR004125">
    <property type="entry name" value="Signal_recog_particle_SRP54_M"/>
</dbReference>
<evidence type="ECO:0000256" key="9">
    <source>
        <dbReference type="ARBA" id="ARBA00023274"/>
    </source>
</evidence>
<dbReference type="SMART" id="SM00963">
    <property type="entry name" value="SRP54_N"/>
    <property type="match status" value="1"/>
</dbReference>
<dbReference type="PANTHER" id="PTHR11564">
    <property type="entry name" value="SIGNAL RECOGNITION PARTICLE 54K PROTEIN SRP54"/>
    <property type="match status" value="1"/>
</dbReference>
<dbReference type="Proteomes" id="UP000717585">
    <property type="component" value="Unassembled WGS sequence"/>
</dbReference>
<dbReference type="Gene3D" id="1.10.260.30">
    <property type="entry name" value="Signal recognition particle, SRP54 subunit, M-domain"/>
    <property type="match status" value="1"/>
</dbReference>
<dbReference type="InterPro" id="IPR000897">
    <property type="entry name" value="SRP54_GTPase_dom"/>
</dbReference>
<dbReference type="InterPro" id="IPR042101">
    <property type="entry name" value="SRP54_N_sf"/>
</dbReference>